<name>A0AAW3HZ20_9BURK</name>
<comment type="caution">
    <text evidence="4">The sequence shown here is derived from an EMBL/GenBank/DDBJ whole genome shotgun (WGS) entry which is preliminary data.</text>
</comment>
<gene>
    <name evidence="4" type="ORF">AFM18_22245</name>
</gene>
<evidence type="ECO:0000313" key="5">
    <source>
        <dbReference type="Proteomes" id="UP000037511"/>
    </source>
</evidence>
<evidence type="ECO:0000259" key="3">
    <source>
        <dbReference type="Pfam" id="PF03713"/>
    </source>
</evidence>
<dbReference type="InterPro" id="IPR012347">
    <property type="entry name" value="Ferritin-like"/>
</dbReference>
<sequence length="125" mass="13713">MVALLLGASIAIIPFAAPAQTAASPENRSTMGSNPSKVDTPADMRDSMMNMQKRMNTFEASGDPDRDFAAMMRMHHLGAVDMAEFELKHGKDPEMRQMAKEIITAQKSEIAKFDAWLAAQKGRAK</sequence>
<dbReference type="Proteomes" id="UP000037511">
    <property type="component" value="Unassembled WGS sequence"/>
</dbReference>
<feature type="compositionally biased region" description="Polar residues" evidence="1">
    <location>
        <begin position="26"/>
        <end position="37"/>
    </location>
</feature>
<reference evidence="4 5" key="1">
    <citation type="submission" date="2015-07" db="EMBL/GenBank/DDBJ databases">
        <title>Draft genome of Achromobacter spanius.</title>
        <authorList>
            <person name="Wang X."/>
        </authorList>
    </citation>
    <scope>NUCLEOTIDE SEQUENCE [LARGE SCALE GENOMIC DNA]</scope>
    <source>
        <strain evidence="4 5">CGMCC9173</strain>
    </source>
</reference>
<dbReference type="PANTHER" id="PTHR36933:SF1">
    <property type="entry name" value="SLL0788 PROTEIN"/>
    <property type="match status" value="1"/>
</dbReference>
<feature type="signal peptide" evidence="2">
    <location>
        <begin position="1"/>
        <end position="19"/>
    </location>
</feature>
<protein>
    <recommendedName>
        <fullName evidence="3">DUF305 domain-containing protein</fullName>
    </recommendedName>
</protein>
<accession>A0AAW3HZ20</accession>
<organism evidence="4 5">
    <name type="scientific">Achromobacter spanius</name>
    <dbReference type="NCBI Taxonomy" id="217203"/>
    <lineage>
        <taxon>Bacteria</taxon>
        <taxon>Pseudomonadati</taxon>
        <taxon>Pseudomonadota</taxon>
        <taxon>Betaproteobacteria</taxon>
        <taxon>Burkholderiales</taxon>
        <taxon>Alcaligenaceae</taxon>
        <taxon>Achromobacter</taxon>
    </lineage>
</organism>
<dbReference type="PANTHER" id="PTHR36933">
    <property type="entry name" value="SLL0788 PROTEIN"/>
    <property type="match status" value="1"/>
</dbReference>
<keyword evidence="2" id="KW-0732">Signal</keyword>
<feature type="region of interest" description="Disordered" evidence="1">
    <location>
        <begin position="23"/>
        <end position="43"/>
    </location>
</feature>
<dbReference type="AlphaFoldDB" id="A0AAW3HZ20"/>
<dbReference type="InterPro" id="IPR005183">
    <property type="entry name" value="DUF305_CopM-like"/>
</dbReference>
<evidence type="ECO:0000256" key="2">
    <source>
        <dbReference type="SAM" id="SignalP"/>
    </source>
</evidence>
<proteinExistence type="predicted"/>
<dbReference type="Pfam" id="PF03713">
    <property type="entry name" value="DUF305"/>
    <property type="match status" value="1"/>
</dbReference>
<dbReference type="EMBL" id="LGVG01000035">
    <property type="protein sequence ID" value="KNE25510.1"/>
    <property type="molecule type" value="Genomic_DNA"/>
</dbReference>
<feature type="domain" description="DUF305" evidence="3">
    <location>
        <begin position="33"/>
        <end position="117"/>
    </location>
</feature>
<evidence type="ECO:0000313" key="4">
    <source>
        <dbReference type="EMBL" id="KNE25510.1"/>
    </source>
</evidence>
<dbReference type="Gene3D" id="1.20.1260.10">
    <property type="match status" value="1"/>
</dbReference>
<evidence type="ECO:0000256" key="1">
    <source>
        <dbReference type="SAM" id="MobiDB-lite"/>
    </source>
</evidence>
<feature type="chain" id="PRO_5043475611" description="DUF305 domain-containing protein" evidence="2">
    <location>
        <begin position="20"/>
        <end position="125"/>
    </location>
</feature>